<proteinExistence type="predicted"/>
<reference evidence="1" key="1">
    <citation type="submission" date="2014-05" db="EMBL/GenBank/DDBJ databases">
        <authorList>
            <person name="Chronopoulou M."/>
        </authorList>
    </citation>
    <scope>NUCLEOTIDE SEQUENCE</scope>
    <source>
        <tissue evidence="1">Whole organism</tissue>
    </source>
</reference>
<sequence length="13" mass="1660">MLNFIWKFIYGDL</sequence>
<name>A0A0K2TDF0_LEPSM</name>
<protein>
    <submittedName>
        <fullName evidence="1">Uncharacterized protein</fullName>
    </submittedName>
</protein>
<organism evidence="1">
    <name type="scientific">Lepeophtheirus salmonis</name>
    <name type="common">Salmon louse</name>
    <name type="synonym">Caligus salmonis</name>
    <dbReference type="NCBI Taxonomy" id="72036"/>
    <lineage>
        <taxon>Eukaryota</taxon>
        <taxon>Metazoa</taxon>
        <taxon>Ecdysozoa</taxon>
        <taxon>Arthropoda</taxon>
        <taxon>Crustacea</taxon>
        <taxon>Multicrustacea</taxon>
        <taxon>Hexanauplia</taxon>
        <taxon>Copepoda</taxon>
        <taxon>Siphonostomatoida</taxon>
        <taxon>Caligidae</taxon>
        <taxon>Lepeophtheirus</taxon>
    </lineage>
</organism>
<evidence type="ECO:0000313" key="1">
    <source>
        <dbReference type="EMBL" id="CDW24084.1"/>
    </source>
</evidence>
<dbReference type="EMBL" id="HACA01006723">
    <property type="protein sequence ID" value="CDW24084.1"/>
    <property type="molecule type" value="Transcribed_RNA"/>
</dbReference>
<accession>A0A0K2TDF0</accession>